<comment type="caution">
    <text evidence="1">The sequence shown here is derived from an EMBL/GenBank/DDBJ whole genome shotgun (WGS) entry which is preliminary data.</text>
</comment>
<proteinExistence type="predicted"/>
<reference evidence="3 4" key="1">
    <citation type="journal article" date="2020" name="Nat. Food">
        <title>A phased Vanilla planifolia genome enables genetic improvement of flavour and production.</title>
        <authorList>
            <person name="Hasing T."/>
            <person name="Tang H."/>
            <person name="Brym M."/>
            <person name="Khazi F."/>
            <person name="Huang T."/>
            <person name="Chambers A.H."/>
        </authorList>
    </citation>
    <scope>NUCLEOTIDE SEQUENCE [LARGE SCALE GENOMIC DNA]</scope>
    <source>
        <tissue evidence="1">Leaf</tissue>
    </source>
</reference>
<organism evidence="1 4">
    <name type="scientific">Vanilla planifolia</name>
    <name type="common">Vanilla</name>
    <dbReference type="NCBI Taxonomy" id="51239"/>
    <lineage>
        <taxon>Eukaryota</taxon>
        <taxon>Viridiplantae</taxon>
        <taxon>Streptophyta</taxon>
        <taxon>Embryophyta</taxon>
        <taxon>Tracheophyta</taxon>
        <taxon>Spermatophyta</taxon>
        <taxon>Magnoliopsida</taxon>
        <taxon>Liliopsida</taxon>
        <taxon>Asparagales</taxon>
        <taxon>Orchidaceae</taxon>
        <taxon>Vanilloideae</taxon>
        <taxon>Vanilleae</taxon>
        <taxon>Vanilla</taxon>
    </lineage>
</organism>
<evidence type="ECO:0000313" key="3">
    <source>
        <dbReference type="Proteomes" id="UP000636800"/>
    </source>
</evidence>
<evidence type="ECO:0000313" key="2">
    <source>
        <dbReference type="EMBL" id="KAG0446053.1"/>
    </source>
</evidence>
<evidence type="ECO:0000313" key="4">
    <source>
        <dbReference type="Proteomes" id="UP000639772"/>
    </source>
</evidence>
<dbReference type="AlphaFoldDB" id="A0A835P3R9"/>
<dbReference type="EMBL" id="JADCNL010000622">
    <property type="protein sequence ID" value="KAG0446053.1"/>
    <property type="molecule type" value="Genomic_DNA"/>
</dbReference>
<gene>
    <name evidence="2" type="ORF">HPP92_029024</name>
    <name evidence="1" type="ORF">HPP92_029036</name>
</gene>
<keyword evidence="3" id="KW-1185">Reference proteome</keyword>
<accession>A0A835P3R9</accession>
<name>A0A835P3R9_VANPL</name>
<dbReference type="EMBL" id="JADCNM010000623">
    <property type="protein sequence ID" value="KAG0446046.1"/>
    <property type="molecule type" value="Genomic_DNA"/>
</dbReference>
<dbReference type="Proteomes" id="UP000636800">
    <property type="component" value="Unassembled WGS sequence"/>
</dbReference>
<evidence type="ECO:0000313" key="1">
    <source>
        <dbReference type="EMBL" id="KAG0446046.1"/>
    </source>
</evidence>
<sequence length="204" mass="22313">MAVVSASDSITVLCAAFRACSDCVDFAPITDDIFCSGTQSDCHLLTDRSGKWRCSSFLPRHCQTRKHCLSSQQNESSCRTLLRLAFVKDVLGRWYEAPDRRVAKLGDVKRDDHYGEDILELIGGLSWLSKHHVSAHFLSLINPQIVSHGPQSGTDVERCGRPMPQNPTTSGQSLGIRLALDASNYGITCLYSGCIAPKVGITIS</sequence>
<protein>
    <submittedName>
        <fullName evidence="1">Uncharacterized protein</fullName>
    </submittedName>
</protein>
<dbReference type="Proteomes" id="UP000639772">
    <property type="component" value="Unassembled WGS sequence"/>
</dbReference>